<dbReference type="PROSITE" id="PS50835">
    <property type="entry name" value="IG_LIKE"/>
    <property type="match status" value="3"/>
</dbReference>
<sequence>MINKPEGTTLTTSAADNTVTQGDTVTFTCHVTAAKPQVSQYRFYLNGSLVNTTNDSKYTINDVQRSQHYGKYKCIPRNDVGDGPEATAVTLTVNVPAQFTAIPQNVTVNETHPIAVSCEASGFPAPSITWTKYGQGNSELKELNIHSSNRSDTGYMCVLQAWNWTSTECDNKPEGTTLTTSAADTTVTQGDTVTLTCHVTAAKPQVSQYRFYLNGSLVNTTNDSKYTINNVQRSQHHGKYKCIPHNDVGDGPEATVTLNVNVPVQFTAIPQNVTVNETNPIAVSCDASGFPAPSITWTKHGQVNPVLNELNIQSSNRSDTGIYVCTASNGIGQAQKVTVYVTVQCKSTSINA</sequence>
<name>A0A9X0CSH9_9CNID</name>
<dbReference type="PANTHER" id="PTHR46013:SF7">
    <property type="entry name" value="IG-LIKE DOMAIN-CONTAINING PROTEIN"/>
    <property type="match status" value="1"/>
</dbReference>
<dbReference type="Pfam" id="PF13927">
    <property type="entry name" value="Ig_3"/>
    <property type="match status" value="2"/>
</dbReference>
<dbReference type="Gene3D" id="2.60.40.10">
    <property type="entry name" value="Immunoglobulins"/>
    <property type="match status" value="4"/>
</dbReference>
<dbReference type="EMBL" id="MU826841">
    <property type="protein sequence ID" value="KAJ7371864.1"/>
    <property type="molecule type" value="Genomic_DNA"/>
</dbReference>
<dbReference type="AlphaFoldDB" id="A0A9X0CSH9"/>
<evidence type="ECO:0000313" key="2">
    <source>
        <dbReference type="EMBL" id="KAJ7371864.1"/>
    </source>
</evidence>
<dbReference type="Pfam" id="PF13895">
    <property type="entry name" value="Ig_2"/>
    <property type="match status" value="2"/>
</dbReference>
<accession>A0A9X0CSH9</accession>
<dbReference type="InterPro" id="IPR003599">
    <property type="entry name" value="Ig_sub"/>
</dbReference>
<dbReference type="SUPFAM" id="SSF48726">
    <property type="entry name" value="Immunoglobulin"/>
    <property type="match status" value="4"/>
</dbReference>
<dbReference type="InterPro" id="IPR013783">
    <property type="entry name" value="Ig-like_fold"/>
</dbReference>
<organism evidence="2 3">
    <name type="scientific">Desmophyllum pertusum</name>
    <dbReference type="NCBI Taxonomy" id="174260"/>
    <lineage>
        <taxon>Eukaryota</taxon>
        <taxon>Metazoa</taxon>
        <taxon>Cnidaria</taxon>
        <taxon>Anthozoa</taxon>
        <taxon>Hexacorallia</taxon>
        <taxon>Scleractinia</taxon>
        <taxon>Caryophylliina</taxon>
        <taxon>Caryophylliidae</taxon>
        <taxon>Desmophyllum</taxon>
    </lineage>
</organism>
<dbReference type="Proteomes" id="UP001163046">
    <property type="component" value="Unassembled WGS sequence"/>
</dbReference>
<keyword evidence="3" id="KW-1185">Reference proteome</keyword>
<dbReference type="InterPro" id="IPR036179">
    <property type="entry name" value="Ig-like_dom_sf"/>
</dbReference>
<dbReference type="SMART" id="SM00409">
    <property type="entry name" value="IG"/>
    <property type="match status" value="4"/>
</dbReference>
<protein>
    <submittedName>
        <fullName evidence="2">Hemicentin-1</fullName>
    </submittedName>
</protein>
<dbReference type="InterPro" id="IPR003598">
    <property type="entry name" value="Ig_sub2"/>
</dbReference>
<feature type="domain" description="Ig-like" evidence="1">
    <location>
        <begin position="252"/>
        <end position="338"/>
    </location>
</feature>
<dbReference type="SMART" id="SM00408">
    <property type="entry name" value="IGc2"/>
    <property type="match status" value="4"/>
</dbReference>
<evidence type="ECO:0000259" key="1">
    <source>
        <dbReference type="PROSITE" id="PS50835"/>
    </source>
</evidence>
<feature type="domain" description="Ig-like" evidence="1">
    <location>
        <begin position="5"/>
        <end position="74"/>
    </location>
</feature>
<proteinExistence type="predicted"/>
<dbReference type="PANTHER" id="PTHR46013">
    <property type="entry name" value="VASCULAR CELL ADHESION MOLECULE 1"/>
    <property type="match status" value="1"/>
</dbReference>
<dbReference type="OrthoDB" id="9448246at2759"/>
<reference evidence="2" key="1">
    <citation type="submission" date="2023-01" db="EMBL/GenBank/DDBJ databases">
        <title>Genome assembly of the deep-sea coral Lophelia pertusa.</title>
        <authorList>
            <person name="Herrera S."/>
            <person name="Cordes E."/>
        </authorList>
    </citation>
    <scope>NUCLEOTIDE SEQUENCE</scope>
    <source>
        <strain evidence="2">USNM1676648</strain>
        <tissue evidence="2">Polyp</tissue>
    </source>
</reference>
<comment type="caution">
    <text evidence="2">The sequence shown here is derived from an EMBL/GenBank/DDBJ whole genome shotgun (WGS) entry which is preliminary data.</text>
</comment>
<feature type="domain" description="Ig-like" evidence="1">
    <location>
        <begin position="84"/>
        <end position="207"/>
    </location>
</feature>
<gene>
    <name evidence="2" type="primary">HMCN1_23</name>
    <name evidence="2" type="ORF">OS493_022580</name>
</gene>
<dbReference type="CDD" id="cd00096">
    <property type="entry name" value="Ig"/>
    <property type="match status" value="1"/>
</dbReference>
<dbReference type="InterPro" id="IPR007110">
    <property type="entry name" value="Ig-like_dom"/>
</dbReference>
<evidence type="ECO:0000313" key="3">
    <source>
        <dbReference type="Proteomes" id="UP001163046"/>
    </source>
</evidence>